<feature type="region of interest" description="Disordered" evidence="1">
    <location>
        <begin position="242"/>
        <end position="275"/>
    </location>
</feature>
<dbReference type="GO" id="GO:0030833">
    <property type="term" value="P:regulation of actin filament polymerization"/>
    <property type="evidence" value="ECO:0007669"/>
    <property type="project" value="TreeGrafter"/>
</dbReference>
<gene>
    <name evidence="2" type="ORF">E1301_Tti018897</name>
</gene>
<organism evidence="2 3">
    <name type="scientific">Triplophysa tibetana</name>
    <dbReference type="NCBI Taxonomy" id="1572043"/>
    <lineage>
        <taxon>Eukaryota</taxon>
        <taxon>Metazoa</taxon>
        <taxon>Chordata</taxon>
        <taxon>Craniata</taxon>
        <taxon>Vertebrata</taxon>
        <taxon>Euteleostomi</taxon>
        <taxon>Actinopterygii</taxon>
        <taxon>Neopterygii</taxon>
        <taxon>Teleostei</taxon>
        <taxon>Ostariophysi</taxon>
        <taxon>Cypriniformes</taxon>
        <taxon>Nemacheilidae</taxon>
        <taxon>Triplophysa</taxon>
    </lineage>
</organism>
<dbReference type="GO" id="GO:0030136">
    <property type="term" value="C:clathrin-coated vesicle"/>
    <property type="evidence" value="ECO:0007669"/>
    <property type="project" value="TreeGrafter"/>
</dbReference>
<dbReference type="GO" id="GO:0005739">
    <property type="term" value="C:mitochondrion"/>
    <property type="evidence" value="ECO:0007669"/>
    <property type="project" value="TreeGrafter"/>
</dbReference>
<dbReference type="GO" id="GO:0016529">
    <property type="term" value="C:sarcoplasmic reticulum"/>
    <property type="evidence" value="ECO:0007669"/>
    <property type="project" value="TreeGrafter"/>
</dbReference>
<feature type="compositionally biased region" description="Low complexity" evidence="1">
    <location>
        <begin position="141"/>
        <end position="150"/>
    </location>
</feature>
<feature type="region of interest" description="Disordered" evidence="1">
    <location>
        <begin position="104"/>
        <end position="176"/>
    </location>
</feature>
<feature type="compositionally biased region" description="Basic and acidic residues" evidence="1">
    <location>
        <begin position="242"/>
        <end position="255"/>
    </location>
</feature>
<evidence type="ECO:0000313" key="3">
    <source>
        <dbReference type="Proteomes" id="UP000324632"/>
    </source>
</evidence>
<dbReference type="PANTHER" id="PTHR14938:SF2">
    <property type="entry name" value="HCLS1-ASSOCIATED PROTEIN X-1"/>
    <property type="match status" value="1"/>
</dbReference>
<name>A0A5A9NPI9_9TELE</name>
<proteinExistence type="predicted"/>
<dbReference type="InterPro" id="IPR017248">
    <property type="entry name" value="HAX-1"/>
</dbReference>
<feature type="compositionally biased region" description="Basic and acidic residues" evidence="1">
    <location>
        <begin position="194"/>
        <end position="206"/>
    </location>
</feature>
<reference evidence="2 3" key="1">
    <citation type="journal article" date="2019" name="Mol. Ecol. Resour.">
        <title>Chromosome-level genome assembly of Triplophysa tibetana, a fish adapted to the harsh high-altitude environment of the Tibetan Plateau.</title>
        <authorList>
            <person name="Yang X."/>
            <person name="Liu H."/>
            <person name="Ma Z."/>
            <person name="Zou Y."/>
            <person name="Zou M."/>
            <person name="Mao Y."/>
            <person name="Li X."/>
            <person name="Wang H."/>
            <person name="Chen T."/>
            <person name="Wang W."/>
            <person name="Yang R."/>
        </authorList>
    </citation>
    <scope>NUCLEOTIDE SEQUENCE [LARGE SCALE GENOMIC DNA]</scope>
    <source>
        <strain evidence="2">TTIB1903HZAU</strain>
        <tissue evidence="2">Muscle</tissue>
    </source>
</reference>
<dbReference type="EMBL" id="SOYY01000016">
    <property type="protein sequence ID" value="KAA0710107.1"/>
    <property type="molecule type" value="Genomic_DNA"/>
</dbReference>
<dbReference type="AlphaFoldDB" id="A0A5A9NPI9"/>
<evidence type="ECO:0000313" key="2">
    <source>
        <dbReference type="EMBL" id="KAA0710107.1"/>
    </source>
</evidence>
<dbReference type="GO" id="GO:0043066">
    <property type="term" value="P:negative regulation of apoptotic process"/>
    <property type="evidence" value="ECO:0007669"/>
    <property type="project" value="InterPro"/>
</dbReference>
<evidence type="ECO:0000256" key="1">
    <source>
        <dbReference type="SAM" id="MobiDB-lite"/>
    </source>
</evidence>
<protein>
    <submittedName>
        <fullName evidence="2">X-1 HS1-associating protein</fullName>
    </submittedName>
</protein>
<feature type="region of interest" description="Disordered" evidence="1">
    <location>
        <begin position="190"/>
        <end position="220"/>
    </location>
</feature>
<dbReference type="PANTHER" id="PTHR14938">
    <property type="entry name" value="HCLS1-ASSOCIATED PROTEIN X-1"/>
    <property type="match status" value="1"/>
</dbReference>
<keyword evidence="3" id="KW-1185">Reference proteome</keyword>
<dbReference type="GO" id="GO:0015629">
    <property type="term" value="C:actin cytoskeleton"/>
    <property type="evidence" value="ECO:0007669"/>
    <property type="project" value="TreeGrafter"/>
</dbReference>
<comment type="caution">
    <text evidence="2">The sequence shown here is derived from an EMBL/GenBank/DDBJ whole genome shotgun (WGS) entry which is preliminary data.</text>
</comment>
<dbReference type="PIRSF" id="PIRSF037634">
    <property type="entry name" value="HS1-associating_X-1"/>
    <property type="match status" value="1"/>
</dbReference>
<dbReference type="GO" id="GO:0016324">
    <property type="term" value="C:apical plasma membrane"/>
    <property type="evidence" value="ECO:0007669"/>
    <property type="project" value="TreeGrafter"/>
</dbReference>
<sequence>MSVFDLFRGFFGVPGGYYRGDERRDPFFGGIVNEDDEDEDDDNGFHYDDFNRSHQDPLNDLFRFGFSFGPDGMRFEEPRGFGQIFKEMEEIFAGLGRFDGQDGFGHWSVPSIEAPPPLDGAEEGRRGGQSGNSLRDFMLKSPESSPRSPSRTPPSQTPKEGDFTSPQCPNDPFPKLRPFTKFHDLWKAGLVGPKEGERKEDGDLDSRVSSGGLDQILTPAPLQPKMRSFFKSVSVSKVLRPDGTVEERRTVRDSEGNEETTVSITGGPAVKDQTGPLTPVTACYSASDQQLQRPFSPYFDFFAPSV</sequence>
<accession>A0A5A9NPI9</accession>
<dbReference type="Proteomes" id="UP000324632">
    <property type="component" value="Chromosome 16"/>
</dbReference>